<evidence type="ECO:0000259" key="2">
    <source>
        <dbReference type="PROSITE" id="PS50851"/>
    </source>
</evidence>
<dbReference type="Pfam" id="PF01584">
    <property type="entry name" value="CheW"/>
    <property type="match status" value="1"/>
</dbReference>
<dbReference type="InterPro" id="IPR036061">
    <property type="entry name" value="CheW-like_dom_sf"/>
</dbReference>
<dbReference type="SMART" id="SM00260">
    <property type="entry name" value="CheW"/>
    <property type="match status" value="1"/>
</dbReference>
<reference evidence="3" key="1">
    <citation type="journal article" date="2021" name="PeerJ">
        <title>Extensive microbial diversity within the chicken gut microbiome revealed by metagenomics and culture.</title>
        <authorList>
            <person name="Gilroy R."/>
            <person name="Ravi A."/>
            <person name="Getino M."/>
            <person name="Pursley I."/>
            <person name="Horton D.L."/>
            <person name="Alikhan N.F."/>
            <person name="Baker D."/>
            <person name="Gharbi K."/>
            <person name="Hall N."/>
            <person name="Watson M."/>
            <person name="Adriaenssens E.M."/>
            <person name="Foster-Nyarko E."/>
            <person name="Jarju S."/>
            <person name="Secka A."/>
            <person name="Antonio M."/>
            <person name="Oren A."/>
            <person name="Chaudhuri R.R."/>
            <person name="La Ragione R."/>
            <person name="Hildebrand F."/>
            <person name="Pallen M.J."/>
        </authorList>
    </citation>
    <scope>NUCLEOTIDE SEQUENCE</scope>
    <source>
        <strain evidence="3">CHK186-16707</strain>
    </source>
</reference>
<protein>
    <submittedName>
        <fullName evidence="3">Chemotaxis protein CheW</fullName>
    </submittedName>
</protein>
<dbReference type="PROSITE" id="PS50851">
    <property type="entry name" value="CHEW"/>
    <property type="match status" value="1"/>
</dbReference>
<comment type="caution">
    <text evidence="3">The sequence shown here is derived from an EMBL/GenBank/DDBJ whole genome shotgun (WGS) entry which is preliminary data.</text>
</comment>
<dbReference type="AlphaFoldDB" id="A0A9D2HDG6"/>
<dbReference type="Proteomes" id="UP000824225">
    <property type="component" value="Unassembled WGS sequence"/>
</dbReference>
<dbReference type="SUPFAM" id="SSF50341">
    <property type="entry name" value="CheW-like"/>
    <property type="match status" value="1"/>
</dbReference>
<feature type="domain" description="CheW-like" evidence="2">
    <location>
        <begin position="126"/>
        <end position="275"/>
    </location>
</feature>
<gene>
    <name evidence="3" type="ORF">H9962_04380</name>
</gene>
<dbReference type="GO" id="GO:0007165">
    <property type="term" value="P:signal transduction"/>
    <property type="evidence" value="ECO:0007669"/>
    <property type="project" value="InterPro"/>
</dbReference>
<reference evidence="3" key="2">
    <citation type="submission" date="2021-04" db="EMBL/GenBank/DDBJ databases">
        <authorList>
            <person name="Gilroy R."/>
        </authorList>
    </citation>
    <scope>NUCLEOTIDE SEQUENCE</scope>
    <source>
        <strain evidence="3">CHK186-16707</strain>
    </source>
</reference>
<sequence length="276" mass="28879">MVKSPMDYFQEQDFSMNDASGQDISPSERAFLKKYLGIDDVSALQGLTPVEGVPMAGLALSAAREAAARAGEDVRPAEPVPSVAPAGGGAACDETTGTAAGGPDSGRPPEVAAEPSLDATLQEQEQVTLVGFYVAGDVFVVPIDAVIEVIRYEEPFKLPMAPAYMPGVVNLRGRILPVVRLADLLILEGRRKAAAAAAPEGGKNGLIIICEGRGLQVGLLIDKLHTMFKAGQGDLNWNAEAHLGPSAELLSGLLETGEKLLGIVSVERLVDKLLEA</sequence>
<evidence type="ECO:0000313" key="4">
    <source>
        <dbReference type="Proteomes" id="UP000824225"/>
    </source>
</evidence>
<proteinExistence type="predicted"/>
<dbReference type="PANTHER" id="PTHR22617">
    <property type="entry name" value="CHEMOTAXIS SENSOR HISTIDINE KINASE-RELATED"/>
    <property type="match status" value="1"/>
</dbReference>
<organism evidence="3 4">
    <name type="scientific">Candidatus Mailhella merdigallinarum</name>
    <dbReference type="NCBI Taxonomy" id="2838658"/>
    <lineage>
        <taxon>Bacteria</taxon>
        <taxon>Pseudomonadati</taxon>
        <taxon>Thermodesulfobacteriota</taxon>
        <taxon>Desulfovibrionia</taxon>
        <taxon>Desulfovibrionales</taxon>
        <taxon>Desulfovibrionaceae</taxon>
        <taxon>Mailhella</taxon>
    </lineage>
</organism>
<dbReference type="InterPro" id="IPR039315">
    <property type="entry name" value="CheW"/>
</dbReference>
<dbReference type="GO" id="GO:0005829">
    <property type="term" value="C:cytosol"/>
    <property type="evidence" value="ECO:0007669"/>
    <property type="project" value="TreeGrafter"/>
</dbReference>
<evidence type="ECO:0000256" key="1">
    <source>
        <dbReference type="SAM" id="MobiDB-lite"/>
    </source>
</evidence>
<feature type="region of interest" description="Disordered" evidence="1">
    <location>
        <begin position="70"/>
        <end position="112"/>
    </location>
</feature>
<evidence type="ECO:0000313" key="3">
    <source>
        <dbReference type="EMBL" id="HJA08412.1"/>
    </source>
</evidence>
<dbReference type="EMBL" id="DXAN01000013">
    <property type="protein sequence ID" value="HJA08412.1"/>
    <property type="molecule type" value="Genomic_DNA"/>
</dbReference>
<dbReference type="InterPro" id="IPR002545">
    <property type="entry name" value="CheW-lke_dom"/>
</dbReference>
<dbReference type="Gene3D" id="2.40.50.180">
    <property type="entry name" value="CheA-289, Domain 4"/>
    <property type="match status" value="1"/>
</dbReference>
<name>A0A9D2HDG6_9BACT</name>
<dbReference type="PANTHER" id="PTHR22617:SF23">
    <property type="entry name" value="CHEMOTAXIS PROTEIN CHEW"/>
    <property type="match status" value="1"/>
</dbReference>
<accession>A0A9D2HDG6</accession>
<dbReference type="GO" id="GO:0006935">
    <property type="term" value="P:chemotaxis"/>
    <property type="evidence" value="ECO:0007669"/>
    <property type="project" value="InterPro"/>
</dbReference>
<dbReference type="Gene3D" id="2.30.30.40">
    <property type="entry name" value="SH3 Domains"/>
    <property type="match status" value="1"/>
</dbReference>